<dbReference type="KEGG" id="kphy:AOZ06_37375"/>
<dbReference type="InterPro" id="IPR040442">
    <property type="entry name" value="Pyrv_kinase-like_dom_sf"/>
</dbReference>
<accession>A0A0N9IBE8</accession>
<proteinExistence type="predicted"/>
<keyword evidence="3" id="KW-1185">Reference proteome</keyword>
<evidence type="ECO:0000313" key="3">
    <source>
        <dbReference type="Proteomes" id="UP000063699"/>
    </source>
</evidence>
<evidence type="ECO:0000313" key="2">
    <source>
        <dbReference type="EMBL" id="ALG11796.1"/>
    </source>
</evidence>
<dbReference type="InterPro" id="IPR015813">
    <property type="entry name" value="Pyrv/PenolPyrv_kinase-like_dom"/>
</dbReference>
<gene>
    <name evidence="2" type="ORF">AOZ06_37375</name>
</gene>
<feature type="compositionally biased region" description="Basic and acidic residues" evidence="1">
    <location>
        <begin position="103"/>
        <end position="116"/>
    </location>
</feature>
<name>A0A0N9IBE8_9PSEU</name>
<evidence type="ECO:0008006" key="4">
    <source>
        <dbReference type="Google" id="ProtNLM"/>
    </source>
</evidence>
<dbReference type="Gene3D" id="3.20.20.60">
    <property type="entry name" value="Phosphoenolpyruvate-binding domains"/>
    <property type="match status" value="1"/>
</dbReference>
<evidence type="ECO:0000256" key="1">
    <source>
        <dbReference type="SAM" id="MobiDB-lite"/>
    </source>
</evidence>
<dbReference type="RefSeq" id="WP_054293692.1">
    <property type="nucleotide sequence ID" value="NZ_CP012752.1"/>
</dbReference>
<dbReference type="AlphaFoldDB" id="A0A0N9IBE8"/>
<dbReference type="EMBL" id="CP012752">
    <property type="protein sequence ID" value="ALG11796.1"/>
    <property type="molecule type" value="Genomic_DNA"/>
</dbReference>
<feature type="region of interest" description="Disordered" evidence="1">
    <location>
        <begin position="93"/>
        <end position="116"/>
    </location>
</feature>
<sequence>MTAGAEGGYGLPETELAARLAEVGAASCAIEDTDHGGARQADRLAALRAASPELVINARVDVFLSAPDQSAVLDDGLERARAYLAAGAGQGVVGRGTQARRPGSPDREARAGRSRTERHLVSGTYLYRTRT</sequence>
<dbReference type="GO" id="GO:0003824">
    <property type="term" value="F:catalytic activity"/>
    <property type="evidence" value="ECO:0007669"/>
    <property type="project" value="InterPro"/>
</dbReference>
<reference evidence="2 3" key="1">
    <citation type="submission" date="2015-07" db="EMBL/GenBank/DDBJ databases">
        <title>Genome sequencing of Kibdelosporangium phytohabitans.</title>
        <authorList>
            <person name="Qin S."/>
            <person name="Xing K."/>
        </authorList>
    </citation>
    <scope>NUCLEOTIDE SEQUENCE [LARGE SCALE GENOMIC DNA]</scope>
    <source>
        <strain evidence="2 3">KLBMP1111</strain>
    </source>
</reference>
<organism evidence="2 3">
    <name type="scientific">Kibdelosporangium phytohabitans</name>
    <dbReference type="NCBI Taxonomy" id="860235"/>
    <lineage>
        <taxon>Bacteria</taxon>
        <taxon>Bacillati</taxon>
        <taxon>Actinomycetota</taxon>
        <taxon>Actinomycetes</taxon>
        <taxon>Pseudonocardiales</taxon>
        <taxon>Pseudonocardiaceae</taxon>
        <taxon>Kibdelosporangium</taxon>
    </lineage>
</organism>
<dbReference type="Proteomes" id="UP000063699">
    <property type="component" value="Chromosome"/>
</dbReference>
<protein>
    <recommendedName>
        <fullName evidence="4">HpcH/HpaI aldolase/citrate lyase domain-containing protein</fullName>
    </recommendedName>
</protein>
<dbReference type="Pfam" id="PF13714">
    <property type="entry name" value="PEP_mutase"/>
    <property type="match status" value="1"/>
</dbReference>
<dbReference type="SUPFAM" id="SSF51621">
    <property type="entry name" value="Phosphoenolpyruvate/pyruvate domain"/>
    <property type="match status" value="1"/>
</dbReference>
<dbReference type="STRING" id="860235.AOZ06_37375"/>